<sequence>MDINKCIISASLWAAVYLLFGSAGAYNNDKPCAPQEIYNRSGICVCNATYCDTITKETVNPGRFMAYTSSENGLRFQKVTSLIEVFRKLSDCSTTIELDPTTKYQTIHGFGGAVTDSAGFIWNNIQDEGLKQALIDSYFSDTGLEYNMIRTPIGGSDFSSRAYTLNDYPLDDKELGNFSLTYEDYNYKLPMIKACIAAASSQVFMVGTTWSPPAWMKTSGSLTGVGFLKEEYFEAYANYHKKFLEEYKRNNISFWAITTTNEPLNGVVDLPDFNCLGWTIEGMGSWIVDYLGPTIKNYDSTIKILGIDDQRNTLPIWFTAVILKRPEVAQVLDGIALHFYFNDITPPSMTTTVLKDYPDLFLISTEASITETKGVDLGSWDGLEKYAVSLIQDLNYNYTGWIDWNLCLDTEGGPNWVKNYVDSPIVVDAEAGVFYKQPIFYAMGHFSKFIPRGSRRIKSTEKYNCSNALKHVAFLTPENTIVVVLLNEDNKDRVIRLKFGDNQAKVLVEGKSIITVEFNNEVQDDSCDCD</sequence>
<dbReference type="AlphaFoldDB" id="A0A6J2K8C9"/>
<dbReference type="InterPro" id="IPR033453">
    <property type="entry name" value="Glyco_hydro_30_TIM-barrel"/>
</dbReference>
<dbReference type="Proteomes" id="UP000504629">
    <property type="component" value="Unplaced"/>
</dbReference>
<evidence type="ECO:0000259" key="8">
    <source>
        <dbReference type="Pfam" id="PF02055"/>
    </source>
</evidence>
<dbReference type="GO" id="GO:0004348">
    <property type="term" value="F:glucosylceramidase activity"/>
    <property type="evidence" value="ECO:0007669"/>
    <property type="project" value="UniProtKB-EC"/>
</dbReference>
<proteinExistence type="inferred from homology"/>
<keyword evidence="6" id="KW-0746">Sphingolipid metabolism</keyword>
<evidence type="ECO:0000256" key="1">
    <source>
        <dbReference type="ARBA" id="ARBA00001013"/>
    </source>
</evidence>
<keyword evidence="6" id="KW-0443">Lipid metabolism</keyword>
<evidence type="ECO:0000259" key="9">
    <source>
        <dbReference type="Pfam" id="PF17189"/>
    </source>
</evidence>
<evidence type="ECO:0000256" key="4">
    <source>
        <dbReference type="ARBA" id="ARBA00022729"/>
    </source>
</evidence>
<dbReference type="Gene3D" id="3.20.20.80">
    <property type="entry name" value="Glycosidases"/>
    <property type="match status" value="1"/>
</dbReference>
<dbReference type="InterPro" id="IPR017853">
    <property type="entry name" value="GH"/>
</dbReference>
<dbReference type="SUPFAM" id="SSF51445">
    <property type="entry name" value="(Trans)glycosidases"/>
    <property type="match status" value="1"/>
</dbReference>
<comment type="similarity">
    <text evidence="2 6">Belongs to the glycosyl hydrolase 30 family.</text>
</comment>
<dbReference type="GO" id="GO:0006680">
    <property type="term" value="P:glucosylceramide catabolic process"/>
    <property type="evidence" value="ECO:0007669"/>
    <property type="project" value="TreeGrafter"/>
</dbReference>
<dbReference type="PANTHER" id="PTHR11069">
    <property type="entry name" value="GLUCOSYLCERAMIDASE"/>
    <property type="match status" value="1"/>
</dbReference>
<dbReference type="Pfam" id="PF17189">
    <property type="entry name" value="Glyco_hydro_30C"/>
    <property type="match status" value="1"/>
</dbReference>
<dbReference type="GO" id="GO:0016020">
    <property type="term" value="C:membrane"/>
    <property type="evidence" value="ECO:0007669"/>
    <property type="project" value="GOC"/>
</dbReference>
<dbReference type="SUPFAM" id="SSF51011">
    <property type="entry name" value="Glycosyl hydrolase domain"/>
    <property type="match status" value="1"/>
</dbReference>
<feature type="domain" description="Glycosyl hydrolase family 30 TIM-barrel" evidence="8">
    <location>
        <begin position="107"/>
        <end position="450"/>
    </location>
</feature>
<dbReference type="RefSeq" id="XP_028036539.1">
    <property type="nucleotide sequence ID" value="XM_028180738.1"/>
</dbReference>
<gene>
    <name evidence="11" type="primary">LOC114247717</name>
</gene>
<keyword evidence="4 7" id="KW-0732">Signal</keyword>
<dbReference type="OrthoDB" id="2160638at2759"/>
<evidence type="ECO:0000256" key="5">
    <source>
        <dbReference type="ARBA" id="ARBA00022801"/>
    </source>
</evidence>
<feature type="chain" id="PRO_5026700574" description="Glucosylceramidase" evidence="7">
    <location>
        <begin position="26"/>
        <end position="530"/>
    </location>
</feature>
<dbReference type="InterPro" id="IPR001139">
    <property type="entry name" value="Glyco_hydro_30"/>
</dbReference>
<evidence type="ECO:0000256" key="6">
    <source>
        <dbReference type="RuleBase" id="RU361188"/>
    </source>
</evidence>
<evidence type="ECO:0000313" key="10">
    <source>
        <dbReference type="Proteomes" id="UP000504629"/>
    </source>
</evidence>
<dbReference type="Gene3D" id="2.60.40.1180">
    <property type="entry name" value="Golgi alpha-mannosidase II"/>
    <property type="match status" value="1"/>
</dbReference>
<dbReference type="InterPro" id="IPR013780">
    <property type="entry name" value="Glyco_hydro_b"/>
</dbReference>
<reference evidence="11" key="1">
    <citation type="submission" date="2025-08" db="UniProtKB">
        <authorList>
            <consortium name="RefSeq"/>
        </authorList>
    </citation>
    <scope>IDENTIFICATION</scope>
    <source>
        <tissue evidence="11">Silk gland</tissue>
    </source>
</reference>
<keyword evidence="6" id="KW-0326">Glycosidase</keyword>
<dbReference type="GeneID" id="114247717"/>
<evidence type="ECO:0000256" key="2">
    <source>
        <dbReference type="ARBA" id="ARBA00005382"/>
    </source>
</evidence>
<keyword evidence="5 6" id="KW-0378">Hydrolase</keyword>
<dbReference type="KEGG" id="bman:114247717"/>
<protein>
    <recommendedName>
        <fullName evidence="3 6">Glucosylceramidase</fullName>
        <ecNumber evidence="3 6">3.2.1.45</ecNumber>
    </recommendedName>
</protein>
<feature type="domain" description="Glycosyl hydrolase family 30 beta sandwich" evidence="9">
    <location>
        <begin position="453"/>
        <end position="516"/>
    </location>
</feature>
<dbReference type="PRINTS" id="PR00843">
    <property type="entry name" value="GLHYDRLASE30"/>
</dbReference>
<dbReference type="PANTHER" id="PTHR11069:SF23">
    <property type="entry name" value="LYSOSOMAL ACID GLUCOSYLCERAMIDASE"/>
    <property type="match status" value="1"/>
</dbReference>
<evidence type="ECO:0000313" key="11">
    <source>
        <dbReference type="RefSeq" id="XP_028036539.1"/>
    </source>
</evidence>
<feature type="signal peptide" evidence="7">
    <location>
        <begin position="1"/>
        <end position="25"/>
    </location>
</feature>
<dbReference type="InterPro" id="IPR033452">
    <property type="entry name" value="GH30_C"/>
</dbReference>
<organism evidence="10 11">
    <name type="scientific">Bombyx mandarina</name>
    <name type="common">Wild silk moth</name>
    <name type="synonym">Wild silkworm</name>
    <dbReference type="NCBI Taxonomy" id="7092"/>
    <lineage>
        <taxon>Eukaryota</taxon>
        <taxon>Metazoa</taxon>
        <taxon>Ecdysozoa</taxon>
        <taxon>Arthropoda</taxon>
        <taxon>Hexapoda</taxon>
        <taxon>Insecta</taxon>
        <taxon>Pterygota</taxon>
        <taxon>Neoptera</taxon>
        <taxon>Endopterygota</taxon>
        <taxon>Lepidoptera</taxon>
        <taxon>Glossata</taxon>
        <taxon>Ditrysia</taxon>
        <taxon>Bombycoidea</taxon>
        <taxon>Bombycidae</taxon>
        <taxon>Bombycinae</taxon>
        <taxon>Bombyx</taxon>
    </lineage>
</organism>
<dbReference type="EC" id="3.2.1.45" evidence="3 6"/>
<name>A0A6J2K8C9_BOMMA</name>
<keyword evidence="10" id="KW-1185">Reference proteome</keyword>
<evidence type="ECO:0000256" key="3">
    <source>
        <dbReference type="ARBA" id="ARBA00012658"/>
    </source>
</evidence>
<accession>A0A6J2K8C9</accession>
<dbReference type="Pfam" id="PF02055">
    <property type="entry name" value="Glyco_hydro_30"/>
    <property type="match status" value="1"/>
</dbReference>
<comment type="catalytic activity">
    <reaction evidence="1">
        <text>a beta-D-glucosyl-(1&lt;-&gt;1')-N-acylsphing-4-enine + H2O = an N-acylsphing-4-enine + D-glucose</text>
        <dbReference type="Rhea" id="RHEA:13269"/>
        <dbReference type="ChEBI" id="CHEBI:4167"/>
        <dbReference type="ChEBI" id="CHEBI:15377"/>
        <dbReference type="ChEBI" id="CHEBI:22801"/>
        <dbReference type="ChEBI" id="CHEBI:52639"/>
        <dbReference type="EC" id="3.2.1.45"/>
    </reaction>
    <physiologicalReaction direction="left-to-right" evidence="1">
        <dbReference type="Rhea" id="RHEA:13270"/>
    </physiologicalReaction>
</comment>
<evidence type="ECO:0000256" key="7">
    <source>
        <dbReference type="SAM" id="SignalP"/>
    </source>
</evidence>